<organism evidence="2 3">
    <name type="scientific">Geoalkalibacter subterraneus</name>
    <dbReference type="NCBI Taxonomy" id="483547"/>
    <lineage>
        <taxon>Bacteria</taxon>
        <taxon>Pseudomonadati</taxon>
        <taxon>Thermodesulfobacteriota</taxon>
        <taxon>Desulfuromonadia</taxon>
        <taxon>Desulfuromonadales</taxon>
        <taxon>Geoalkalibacteraceae</taxon>
        <taxon>Geoalkalibacter</taxon>
    </lineage>
</organism>
<feature type="domain" description="NUMOD4" evidence="1">
    <location>
        <begin position="3"/>
        <end position="39"/>
    </location>
</feature>
<name>A0A0B5FX98_9BACT</name>
<dbReference type="GO" id="GO:0016788">
    <property type="term" value="F:hydrolase activity, acting on ester bonds"/>
    <property type="evidence" value="ECO:0007669"/>
    <property type="project" value="InterPro"/>
</dbReference>
<keyword evidence="3" id="KW-1185">Reference proteome</keyword>
<evidence type="ECO:0000313" key="2">
    <source>
        <dbReference type="EMBL" id="AJF08221.1"/>
    </source>
</evidence>
<dbReference type="Gene3D" id="3.90.75.20">
    <property type="match status" value="1"/>
</dbReference>
<gene>
    <name evidence="2" type="ORF">GSUB_17180</name>
</gene>
<keyword evidence="2" id="KW-0614">Plasmid</keyword>
<dbReference type="AlphaFoldDB" id="A0A0B5FX98"/>
<dbReference type="OrthoDB" id="6631788at2"/>
<dbReference type="KEGG" id="gsb:GSUB_17180"/>
<geneLocation type="plasmid" evidence="2 3">
    <name>pGSUB1</name>
</geneLocation>
<proteinExistence type="predicted"/>
<dbReference type="RefSeq" id="WP_040202860.1">
    <property type="nucleotide sequence ID" value="NZ_CP010312.1"/>
</dbReference>
<dbReference type="InterPro" id="IPR010902">
    <property type="entry name" value="NUMOD4"/>
</dbReference>
<dbReference type="Pfam" id="PF07463">
    <property type="entry name" value="NUMOD4"/>
    <property type="match status" value="1"/>
</dbReference>
<accession>A0A0B5FX98</accession>
<dbReference type="SUPFAM" id="SSF54060">
    <property type="entry name" value="His-Me finger endonucleases"/>
    <property type="match status" value="1"/>
</dbReference>
<evidence type="ECO:0000259" key="1">
    <source>
        <dbReference type="Pfam" id="PF07463"/>
    </source>
</evidence>
<dbReference type="Proteomes" id="UP000035036">
    <property type="component" value="Plasmid pGSUB1"/>
</dbReference>
<dbReference type="HOGENOM" id="CLU_1494185_0_0_7"/>
<evidence type="ECO:0000313" key="3">
    <source>
        <dbReference type="Proteomes" id="UP000035036"/>
    </source>
</evidence>
<protein>
    <recommendedName>
        <fullName evidence="1">NUMOD4 domain-containing protein</fullName>
    </recommendedName>
</protein>
<reference evidence="2 3" key="1">
    <citation type="journal article" date="2015" name="Genome Announc.">
        <title>Genomes of Geoalkalibacter ferrihydriticus Z-0531T and Geoalkalibacter subterraneus Red1T, Two Haloalkaliphilic Metal-Reducing Deltaproteobacteria.</title>
        <authorList>
            <person name="Badalamenti J.P."/>
            <person name="Krajmalnik-Brown R."/>
            <person name="Torres C.I."/>
            <person name="Bond D.R."/>
        </authorList>
    </citation>
    <scope>NUCLEOTIDE SEQUENCE [LARGE SCALE GENOMIC DNA]</scope>
    <source>
        <strain evidence="2 3">Red1</strain>
        <plasmid evidence="3">Plasmid pGSUB1</plasmid>
    </source>
</reference>
<dbReference type="EMBL" id="CP010312">
    <property type="protein sequence ID" value="AJF08221.1"/>
    <property type="molecule type" value="Genomic_DNA"/>
</dbReference>
<dbReference type="InterPro" id="IPR044925">
    <property type="entry name" value="His-Me_finger_sf"/>
</dbReference>
<sequence>MTETWKPLRGKWGQRYEISESGQIRNIDTGRRLKLYRQRLKGAEKDAVRVIVTLALNNERKTFHVSRLVYETFKDVDLKPLQTVGFLDGDSTNLHWSNLFIEKQREPEPEQAVAVGKISAEYEQAARKGVSITDFARQHGLSDQAMLRLIGALAWNALREEKGLEPESIPAPRVRPNRRK</sequence>